<sequence length="1016" mass="116660">MENTIKRSPTTTTINYTGGPIPDIVKKCYVQQQLPVRKQSLAAYSIRKRNFRPSSITKMPLHPPGNWIQEEDEFDFKDRPPSTVVCTEPVDPSQIVDEEDSTTYLSTNYSEEMLIDDVDMDDQQREWRKASLSSDTVTIFQLNDIQTSSFLLKMQQKRQEQQKSIDAYYNKSIHNALLSQVASEFYRRISLATLTRDNIEHRDAFSGKEAINCLLSVLCIQDRKQALSIGRALGSQQFFHDVNYEHQLLDCERELYVFRHKKDDISTKDESQIIDLPQGEEETNSLWIHSVPGSIVEATSPQEIKRQESIYELIYTERNFVRDLQYIDNFWIKPLLTNDIIAEDRREAFIEQVFWNIAEIESVNSKLSKALDQRQAESYLVSSIGDVMLQHICHFMPFVNYGAHQVIGKFYFELEKKRNPQFAQFVEETERKPQSRRLELNGYLTKPTTRLGRYNLLLREILKRTPDDHPDKEAIPQVMGIITQYLVQVNAETGRRENLFNLEQIQERLSFKSPAEYANLQLQDPERQLLLKGRMKRKGNTSSESADLQVFLFDNYLVIAKIKHIDHLEVYRAFRKPIPLELLSVHITPNNNRQKRASSILPYSKSPNTSNNTIPKPSTSENGQATKSNNLSITFTHHGRRGAPPLTLYATSTSNQQLWIKAIAEQQEKLAKKRYVFSMLPMIKNHFTTANRVNNTVTLDSSNKKLLIGTDQGVYITNKDSETKKLTISRIVHLEKVSQIEVMPNSQLLVLADKTLWSFPLDILSPNAASQMKRGRSVSQNTAFFHVGECLSKTLVCVVKSNTLSATTIRVLEPVVVDEGKKIKSGFSIRRLVRGNPVGLKPYKDLYLPSEASSINLLKSKMCIASPKEIGVVDMKNFGVQALLDPEDENLSFVFSRADIKPVTVYRIKFAEYLVCYNEFAFFVDQRGRFIPSSARIDWEGSPDSFALSYPYVLAFEPEFIEVRHVHTGHLEQIIRGKNIRCTSSNTHNSIIQCAMNDPENEGYQIVYQLERVIKT</sequence>
<dbReference type="PROSITE" id="PS50219">
    <property type="entry name" value="CNH"/>
    <property type="match status" value="1"/>
</dbReference>
<evidence type="ECO:0000313" key="8">
    <source>
        <dbReference type="EMBL" id="RCH96058.1"/>
    </source>
</evidence>
<dbReference type="SUPFAM" id="SSF48065">
    <property type="entry name" value="DBL homology domain (DH-domain)"/>
    <property type="match status" value="1"/>
</dbReference>
<dbReference type="GO" id="GO:0035556">
    <property type="term" value="P:intracellular signal transduction"/>
    <property type="evidence" value="ECO:0007669"/>
    <property type="project" value="InterPro"/>
</dbReference>
<dbReference type="Pfam" id="PF15405">
    <property type="entry name" value="PH_5"/>
    <property type="match status" value="1"/>
</dbReference>
<dbReference type="Pfam" id="PF00621">
    <property type="entry name" value="RhoGEF"/>
    <property type="match status" value="1"/>
</dbReference>
<gene>
    <name evidence="8" type="primary">ROM2_10</name>
    <name evidence="8" type="ORF">CU097_013317</name>
</gene>
<evidence type="ECO:0000256" key="2">
    <source>
        <dbReference type="ARBA" id="ARBA00022658"/>
    </source>
</evidence>
<reference evidence="8 9" key="1">
    <citation type="journal article" date="2018" name="G3 (Bethesda)">
        <title>Phylogenetic and Phylogenomic Definition of Rhizopus Species.</title>
        <authorList>
            <person name="Gryganskyi A.P."/>
            <person name="Golan J."/>
            <person name="Dolatabadi S."/>
            <person name="Mondo S."/>
            <person name="Robb S."/>
            <person name="Idnurm A."/>
            <person name="Muszewska A."/>
            <person name="Steczkiewicz K."/>
            <person name="Masonjones S."/>
            <person name="Liao H.L."/>
            <person name="Gajdeczka M.T."/>
            <person name="Anike F."/>
            <person name="Vuek A."/>
            <person name="Anishchenko I.M."/>
            <person name="Voigt K."/>
            <person name="de Hoog G.S."/>
            <person name="Smith M.E."/>
            <person name="Heitman J."/>
            <person name="Vilgalys R."/>
            <person name="Stajich J.E."/>
        </authorList>
    </citation>
    <scope>NUCLEOTIDE SEQUENCE [LARGE SCALE GENOMIC DNA]</scope>
    <source>
        <strain evidence="8 9">CBS 357.93</strain>
    </source>
</reference>
<feature type="domain" description="PH" evidence="4">
    <location>
        <begin position="528"/>
        <end position="668"/>
    </location>
</feature>
<dbReference type="InterPro" id="IPR011993">
    <property type="entry name" value="PH-like_dom_sf"/>
</dbReference>
<comment type="caution">
    <text evidence="8">The sequence shown here is derived from an EMBL/GenBank/DDBJ whole genome shotgun (WGS) entry which is preliminary data.</text>
</comment>
<dbReference type="AlphaFoldDB" id="A0A367K1L5"/>
<evidence type="ECO:0000259" key="5">
    <source>
        <dbReference type="PROSITE" id="PS50010"/>
    </source>
</evidence>
<dbReference type="SMART" id="SM00233">
    <property type="entry name" value="PH"/>
    <property type="match status" value="1"/>
</dbReference>
<feature type="region of interest" description="Disordered" evidence="3">
    <location>
        <begin position="593"/>
        <end position="627"/>
    </location>
</feature>
<dbReference type="Pfam" id="PF00780">
    <property type="entry name" value="CNH"/>
    <property type="match status" value="1"/>
</dbReference>
<dbReference type="SMART" id="SM00325">
    <property type="entry name" value="RhoGEF"/>
    <property type="match status" value="1"/>
</dbReference>
<dbReference type="OrthoDB" id="2272012at2759"/>
<dbReference type="PROSITE" id="PS50003">
    <property type="entry name" value="PH_DOMAIN"/>
    <property type="match status" value="1"/>
</dbReference>
<feature type="domain" description="DEP" evidence="6">
    <location>
        <begin position="203"/>
        <end position="260"/>
    </location>
</feature>
<evidence type="ECO:0000259" key="7">
    <source>
        <dbReference type="PROSITE" id="PS50219"/>
    </source>
</evidence>
<dbReference type="Pfam" id="PF00610">
    <property type="entry name" value="DEP"/>
    <property type="match status" value="1"/>
</dbReference>
<dbReference type="Gene3D" id="1.20.900.10">
    <property type="entry name" value="Dbl homology (DH) domain"/>
    <property type="match status" value="1"/>
</dbReference>
<organism evidence="8 9">
    <name type="scientific">Rhizopus azygosporus</name>
    <name type="common">Rhizopus microsporus var. azygosporus</name>
    <dbReference type="NCBI Taxonomy" id="86630"/>
    <lineage>
        <taxon>Eukaryota</taxon>
        <taxon>Fungi</taxon>
        <taxon>Fungi incertae sedis</taxon>
        <taxon>Mucoromycota</taxon>
        <taxon>Mucoromycotina</taxon>
        <taxon>Mucoromycetes</taxon>
        <taxon>Mucorales</taxon>
        <taxon>Mucorineae</taxon>
        <taxon>Rhizopodaceae</taxon>
        <taxon>Rhizopus</taxon>
    </lineage>
</organism>
<dbReference type="InterPro" id="IPR001180">
    <property type="entry name" value="CNH_dom"/>
</dbReference>
<protein>
    <submittedName>
        <fullName evidence="8">RHO1 GDP-GTP exchange protein 2</fullName>
    </submittedName>
</protein>
<dbReference type="InterPro" id="IPR000591">
    <property type="entry name" value="DEP_dom"/>
</dbReference>
<dbReference type="InterPro" id="IPR052233">
    <property type="entry name" value="Rho-type_GEFs"/>
</dbReference>
<name>A0A367K1L5_RHIAZ</name>
<evidence type="ECO:0000313" key="9">
    <source>
        <dbReference type="Proteomes" id="UP000252139"/>
    </source>
</evidence>
<dbReference type="CDD" id="cd00160">
    <property type="entry name" value="RhoGEF"/>
    <property type="match status" value="1"/>
</dbReference>
<dbReference type="Proteomes" id="UP000252139">
    <property type="component" value="Unassembled WGS sequence"/>
</dbReference>
<dbReference type="PANTHER" id="PTHR46572:SF2">
    <property type="entry name" value="RHO1 GDP-GTP EXCHANGE PROTEIN 1-RELATED"/>
    <property type="match status" value="1"/>
</dbReference>
<evidence type="ECO:0000259" key="6">
    <source>
        <dbReference type="PROSITE" id="PS50186"/>
    </source>
</evidence>
<dbReference type="PANTHER" id="PTHR46572">
    <property type="entry name" value="RHO1 GDP-GTP EXCHANGE PROTEIN 1-RELATED"/>
    <property type="match status" value="1"/>
</dbReference>
<dbReference type="Gene3D" id="1.10.10.10">
    <property type="entry name" value="Winged helix-like DNA-binding domain superfamily/Winged helix DNA-binding domain"/>
    <property type="match status" value="1"/>
</dbReference>
<keyword evidence="9" id="KW-1185">Reference proteome</keyword>
<evidence type="ECO:0000259" key="4">
    <source>
        <dbReference type="PROSITE" id="PS50003"/>
    </source>
</evidence>
<dbReference type="InterPro" id="IPR036388">
    <property type="entry name" value="WH-like_DNA-bd_sf"/>
</dbReference>
<feature type="domain" description="CNH" evidence="7">
    <location>
        <begin position="690"/>
        <end position="990"/>
    </location>
</feature>
<proteinExistence type="predicted"/>
<dbReference type="InterPro" id="IPR036390">
    <property type="entry name" value="WH_DNA-bd_sf"/>
</dbReference>
<dbReference type="EMBL" id="PJQL01000406">
    <property type="protein sequence ID" value="RCH96058.1"/>
    <property type="molecule type" value="Genomic_DNA"/>
</dbReference>
<keyword evidence="1" id="KW-0597">Phosphoprotein</keyword>
<evidence type="ECO:0000256" key="1">
    <source>
        <dbReference type="ARBA" id="ARBA00022553"/>
    </source>
</evidence>
<dbReference type="Gene3D" id="2.30.29.30">
    <property type="entry name" value="Pleckstrin-homology domain (PH domain)/Phosphotyrosine-binding domain (PTB)"/>
    <property type="match status" value="1"/>
</dbReference>
<dbReference type="InterPro" id="IPR035899">
    <property type="entry name" value="DBL_dom_sf"/>
</dbReference>
<dbReference type="GO" id="GO:0005085">
    <property type="term" value="F:guanyl-nucleotide exchange factor activity"/>
    <property type="evidence" value="ECO:0007669"/>
    <property type="project" value="UniProtKB-KW"/>
</dbReference>
<keyword evidence="2" id="KW-0344">Guanine-nucleotide releasing factor</keyword>
<dbReference type="STRING" id="86630.A0A367K1L5"/>
<dbReference type="InterPro" id="IPR000219">
    <property type="entry name" value="DH_dom"/>
</dbReference>
<evidence type="ECO:0000256" key="3">
    <source>
        <dbReference type="SAM" id="MobiDB-lite"/>
    </source>
</evidence>
<feature type="domain" description="DH" evidence="5">
    <location>
        <begin position="305"/>
        <end position="492"/>
    </location>
</feature>
<dbReference type="SMART" id="SM00049">
    <property type="entry name" value="DEP"/>
    <property type="match status" value="1"/>
</dbReference>
<dbReference type="SUPFAM" id="SSF46785">
    <property type="entry name" value="Winged helix' DNA-binding domain"/>
    <property type="match status" value="1"/>
</dbReference>
<dbReference type="SMART" id="SM00036">
    <property type="entry name" value="CNH"/>
    <property type="match status" value="1"/>
</dbReference>
<dbReference type="InterPro" id="IPR001849">
    <property type="entry name" value="PH_domain"/>
</dbReference>
<dbReference type="InterPro" id="IPR041675">
    <property type="entry name" value="PH_5"/>
</dbReference>
<dbReference type="SUPFAM" id="SSF50729">
    <property type="entry name" value="PH domain-like"/>
    <property type="match status" value="1"/>
</dbReference>
<dbReference type="PROSITE" id="PS50010">
    <property type="entry name" value="DH_2"/>
    <property type="match status" value="1"/>
</dbReference>
<accession>A0A367K1L5</accession>
<feature type="compositionally biased region" description="Polar residues" evidence="3">
    <location>
        <begin position="605"/>
        <end position="627"/>
    </location>
</feature>
<dbReference type="PROSITE" id="PS50186">
    <property type="entry name" value="DEP"/>
    <property type="match status" value="1"/>
</dbReference>